<organism evidence="1 3">
    <name type="scientific">Afipia felis</name>
    <name type="common">Cat scratch disease bacillus</name>
    <dbReference type="NCBI Taxonomy" id="1035"/>
    <lineage>
        <taxon>Bacteria</taxon>
        <taxon>Pseudomonadati</taxon>
        <taxon>Pseudomonadota</taxon>
        <taxon>Alphaproteobacteria</taxon>
        <taxon>Hyphomicrobiales</taxon>
        <taxon>Nitrobacteraceae</taxon>
        <taxon>Afipia</taxon>
    </lineage>
</organism>
<dbReference type="Proteomes" id="UP000035762">
    <property type="component" value="Unassembled WGS sequence"/>
</dbReference>
<reference evidence="1 3" key="1">
    <citation type="journal article" date="2014" name="Genome Announc.">
        <title>Genome Sequence of Afipia felis Strain 76713, Isolated in Hospital Water Using an Amoeba Co-Culture Procedure.</title>
        <authorList>
            <person name="Benamar S."/>
            <person name="La Scola B."/>
            <person name="Croce O."/>
        </authorList>
    </citation>
    <scope>NUCLEOTIDE SEQUENCE [LARGE SCALE GENOMIC DNA]</scope>
    <source>
        <strain evidence="1 3">76713</strain>
    </source>
</reference>
<gene>
    <name evidence="1" type="ORF">BN961_02622</name>
    <name evidence="2" type="ORF">NCTC12722_02339</name>
</gene>
<evidence type="ECO:0000313" key="2">
    <source>
        <dbReference type="EMBL" id="SUU85130.1"/>
    </source>
</evidence>
<accession>A0A090MU45</accession>
<dbReference type="RefSeq" id="WP_002715955.1">
    <property type="nucleotide sequence ID" value="NZ_CCAZ020000001.1"/>
</dbReference>
<name>A0A090MU45_AFIFE</name>
<evidence type="ECO:0000313" key="1">
    <source>
        <dbReference type="EMBL" id="CEG09199.1"/>
    </source>
</evidence>
<proteinExistence type="predicted"/>
<evidence type="ECO:0000313" key="4">
    <source>
        <dbReference type="Proteomes" id="UP000254343"/>
    </source>
</evidence>
<dbReference type="EMBL" id="CCAZ020000001">
    <property type="protein sequence ID" value="CEG09199.1"/>
    <property type="molecule type" value="Genomic_DNA"/>
</dbReference>
<dbReference type="STRING" id="1035.BN961_02622"/>
<evidence type="ECO:0000313" key="3">
    <source>
        <dbReference type="Proteomes" id="UP000035762"/>
    </source>
</evidence>
<dbReference type="Proteomes" id="UP000254343">
    <property type="component" value="Unassembled WGS sequence"/>
</dbReference>
<dbReference type="OrthoDB" id="9758757at2"/>
<reference evidence="2 4" key="2">
    <citation type="submission" date="2018-06" db="EMBL/GenBank/DDBJ databases">
        <authorList>
            <consortium name="Pathogen Informatics"/>
            <person name="Doyle S."/>
        </authorList>
    </citation>
    <scope>NUCLEOTIDE SEQUENCE [LARGE SCALE GENOMIC DNA]</scope>
    <source>
        <strain evidence="2 4">NCTC12722</strain>
    </source>
</reference>
<keyword evidence="3" id="KW-1185">Reference proteome</keyword>
<dbReference type="AlphaFoldDB" id="A0A090MU45"/>
<sequence>MIIMGNGPLALIGAVVALWIAGQPLLTGTSVISIPSEPKDAGRSSPLSQAKFN</sequence>
<dbReference type="EMBL" id="UIGB01000001">
    <property type="protein sequence ID" value="SUU85130.1"/>
    <property type="molecule type" value="Genomic_DNA"/>
</dbReference>
<protein>
    <submittedName>
        <fullName evidence="1">Uncharacterized protein</fullName>
    </submittedName>
</protein>